<accession>A0AAD5TIB6</accession>
<reference evidence="1" key="1">
    <citation type="submission" date="2020-05" db="EMBL/GenBank/DDBJ databases">
        <title>Phylogenomic resolution of chytrid fungi.</title>
        <authorList>
            <person name="Stajich J.E."/>
            <person name="Amses K."/>
            <person name="Simmons R."/>
            <person name="Seto K."/>
            <person name="Myers J."/>
            <person name="Bonds A."/>
            <person name="Quandt C.A."/>
            <person name="Barry K."/>
            <person name="Liu P."/>
            <person name="Grigoriev I."/>
            <person name="Longcore J.E."/>
            <person name="James T.Y."/>
        </authorList>
    </citation>
    <scope>NUCLEOTIDE SEQUENCE</scope>
    <source>
        <strain evidence="1">JEL0379</strain>
    </source>
</reference>
<dbReference type="EMBL" id="JADGJQ010000088">
    <property type="protein sequence ID" value="KAJ3171305.1"/>
    <property type="molecule type" value="Genomic_DNA"/>
</dbReference>
<name>A0AAD5TIB6_9FUNG</name>
<proteinExistence type="predicted"/>
<keyword evidence="2" id="KW-1185">Reference proteome</keyword>
<protein>
    <submittedName>
        <fullName evidence="1">Uncharacterized protein</fullName>
    </submittedName>
</protein>
<gene>
    <name evidence="1" type="ORF">HDU87_008412</name>
</gene>
<evidence type="ECO:0000313" key="2">
    <source>
        <dbReference type="Proteomes" id="UP001212152"/>
    </source>
</evidence>
<comment type="caution">
    <text evidence="1">The sequence shown here is derived from an EMBL/GenBank/DDBJ whole genome shotgun (WGS) entry which is preliminary data.</text>
</comment>
<organism evidence="1 2">
    <name type="scientific">Geranomyces variabilis</name>
    <dbReference type="NCBI Taxonomy" id="109894"/>
    <lineage>
        <taxon>Eukaryota</taxon>
        <taxon>Fungi</taxon>
        <taxon>Fungi incertae sedis</taxon>
        <taxon>Chytridiomycota</taxon>
        <taxon>Chytridiomycota incertae sedis</taxon>
        <taxon>Chytridiomycetes</taxon>
        <taxon>Spizellomycetales</taxon>
        <taxon>Powellomycetaceae</taxon>
        <taxon>Geranomyces</taxon>
    </lineage>
</organism>
<dbReference type="AlphaFoldDB" id="A0AAD5TIB6"/>
<dbReference type="Proteomes" id="UP001212152">
    <property type="component" value="Unassembled WGS sequence"/>
</dbReference>
<sequence length="172" mass="19586">MSTAAFSAVALPAESTIQQLMPLPEPGDDSTCARWLKLSVKFPQPPGYDKVLRAHVFDIADHLADFGYPTEIDRQVFCRQLEAKKDQWEHYAADWAAILNPGKELPHISTPRYCLLYHVEEMMGESPSTFPKSYVTPLYYIFHPLNAFKIVWSREKSAGKSTRGSHKYSHID</sequence>
<evidence type="ECO:0000313" key="1">
    <source>
        <dbReference type="EMBL" id="KAJ3171305.1"/>
    </source>
</evidence>